<sequence length="149" mass="16351">MSTEAYDVDQGLRHLIDTGRISPESISAMTGIAPEHLREYLASEHRTGMTAAPSGLSGAQTTQLSMLSVLLTEGLAEDDDIRLRALVETLTQQYHLTHENVALLVDTDVEDVEAVVLDARRVDASKKYRLALRLSYVLTALSNVERVTS</sequence>
<dbReference type="InterPro" id="IPR046930">
    <property type="entry name" value="HTH_60"/>
</dbReference>
<proteinExistence type="predicted"/>
<evidence type="ECO:0000313" key="2">
    <source>
        <dbReference type="Proteomes" id="UP000539146"/>
    </source>
</evidence>
<dbReference type="RefSeq" id="WP_175325654.1">
    <property type="nucleotide sequence ID" value="NZ_BAAAWP010000001.1"/>
</dbReference>
<reference evidence="1 2" key="1">
    <citation type="submission" date="2020-05" db="EMBL/GenBank/DDBJ databases">
        <title>Genome Sequencing of Type Strains.</title>
        <authorList>
            <person name="Lemaire J.F."/>
            <person name="Inderbitzin P."/>
            <person name="Gregorio O.A."/>
            <person name="Collins S.B."/>
            <person name="Wespe N."/>
            <person name="Knight-Connoni V."/>
        </authorList>
    </citation>
    <scope>NUCLEOTIDE SEQUENCE [LARGE SCALE GENOMIC DNA]</scope>
    <source>
        <strain evidence="1 2">DSM 20512</strain>
    </source>
</reference>
<dbReference type="Proteomes" id="UP000539146">
    <property type="component" value="Unassembled WGS sequence"/>
</dbReference>
<accession>A0A850DQL2</accession>
<gene>
    <name evidence="1" type="ORF">HP467_06730</name>
</gene>
<organism evidence="1 2">
    <name type="scientific">Curtobacterium citreum</name>
    <dbReference type="NCBI Taxonomy" id="2036"/>
    <lineage>
        <taxon>Bacteria</taxon>
        <taxon>Bacillati</taxon>
        <taxon>Actinomycetota</taxon>
        <taxon>Actinomycetes</taxon>
        <taxon>Micrococcales</taxon>
        <taxon>Microbacteriaceae</taxon>
        <taxon>Curtobacterium</taxon>
    </lineage>
</organism>
<protein>
    <submittedName>
        <fullName evidence="1">Uncharacterized protein</fullName>
    </submittedName>
</protein>
<dbReference type="AlphaFoldDB" id="A0A850DQL2"/>
<name>A0A850DQL2_9MICO</name>
<evidence type="ECO:0000313" key="1">
    <source>
        <dbReference type="EMBL" id="NUU27807.1"/>
    </source>
</evidence>
<dbReference type="EMBL" id="JABMCG010000093">
    <property type="protein sequence ID" value="NUU27807.1"/>
    <property type="molecule type" value="Genomic_DNA"/>
</dbReference>
<comment type="caution">
    <text evidence="1">The sequence shown here is derived from an EMBL/GenBank/DDBJ whole genome shotgun (WGS) entry which is preliminary data.</text>
</comment>
<dbReference type="Pfam" id="PF20317">
    <property type="entry name" value="HTH_60"/>
    <property type="match status" value="1"/>
</dbReference>